<dbReference type="Pfam" id="PF00403">
    <property type="entry name" value="HMA"/>
    <property type="match status" value="1"/>
</dbReference>
<accession>A4AE88</accession>
<dbReference type="EMBL" id="AAOA02000001">
    <property type="protein sequence ID" value="EAQ95675.1"/>
    <property type="molecule type" value="Genomic_DNA"/>
</dbReference>
<feature type="signal peptide" evidence="2">
    <location>
        <begin position="1"/>
        <end position="21"/>
    </location>
</feature>
<dbReference type="InterPro" id="IPR036163">
    <property type="entry name" value="HMA_dom_sf"/>
</dbReference>
<feature type="domain" description="HMA" evidence="3">
    <location>
        <begin position="35"/>
        <end position="101"/>
    </location>
</feature>
<dbReference type="eggNOG" id="COG2608">
    <property type="taxonomic scope" value="Bacteria"/>
</dbReference>
<keyword evidence="5" id="KW-1185">Reference proteome</keyword>
<comment type="caution">
    <text evidence="4">The sequence shown here is derived from an EMBL/GenBank/DDBJ whole genome shotgun (WGS) entry which is preliminary data.</text>
</comment>
<evidence type="ECO:0000256" key="1">
    <source>
        <dbReference type="ARBA" id="ARBA00022723"/>
    </source>
</evidence>
<sequence length="107" mass="11377">MMKRNLILSAVLALSVSWILAAQYSWGTPQESSLVSQTFTVENMTCAACPITVRKAMSRVDGVHSVKVNFEAKTVTATFDPALTETATIAEASTAVGFPAQVRGEAP</sequence>
<dbReference type="Proteomes" id="UP000019205">
    <property type="component" value="Chromosome"/>
</dbReference>
<dbReference type="Gene3D" id="3.30.70.100">
    <property type="match status" value="1"/>
</dbReference>
<dbReference type="CDD" id="cd00371">
    <property type="entry name" value="HMA"/>
    <property type="match status" value="1"/>
</dbReference>
<protein>
    <submittedName>
        <fullName evidence="4">Copper chaperone</fullName>
    </submittedName>
</protein>
<feature type="chain" id="PRO_5002665923" evidence="2">
    <location>
        <begin position="22"/>
        <end position="107"/>
    </location>
</feature>
<keyword evidence="2" id="KW-0732">Signal</keyword>
<dbReference type="SUPFAM" id="SSF55008">
    <property type="entry name" value="HMA, heavy metal-associated domain"/>
    <property type="match status" value="1"/>
</dbReference>
<dbReference type="FunFam" id="3.30.70.100:FF:000001">
    <property type="entry name" value="ATPase copper transporting beta"/>
    <property type="match status" value="1"/>
</dbReference>
<evidence type="ECO:0000259" key="3">
    <source>
        <dbReference type="PROSITE" id="PS50846"/>
    </source>
</evidence>
<reference evidence="4 5" key="2">
    <citation type="journal article" date="2009" name="PLoS ONE">
        <title>The photosynthetic apparatus and its regulation in the aerobic gammaproteobacterium Congregibacter litoralis gen. nov., sp. nov.</title>
        <authorList>
            <person name="Spring S."/>
            <person name="Lunsdorf H."/>
            <person name="Fuchs B.M."/>
            <person name="Tindall B.J."/>
        </authorList>
    </citation>
    <scope>NUCLEOTIDE SEQUENCE [LARGE SCALE GENOMIC DNA]</scope>
    <source>
        <strain evidence="4">KT71</strain>
    </source>
</reference>
<evidence type="ECO:0000313" key="5">
    <source>
        <dbReference type="Proteomes" id="UP000019205"/>
    </source>
</evidence>
<dbReference type="STRING" id="314285.KT71_13754"/>
<dbReference type="PROSITE" id="PS50846">
    <property type="entry name" value="HMA_2"/>
    <property type="match status" value="1"/>
</dbReference>
<evidence type="ECO:0000256" key="2">
    <source>
        <dbReference type="SAM" id="SignalP"/>
    </source>
</evidence>
<evidence type="ECO:0000313" key="4">
    <source>
        <dbReference type="EMBL" id="EAQ95675.1"/>
    </source>
</evidence>
<dbReference type="AlphaFoldDB" id="A4AE88"/>
<organism evidence="4 5">
    <name type="scientific">Congregibacter litoralis KT71</name>
    <dbReference type="NCBI Taxonomy" id="314285"/>
    <lineage>
        <taxon>Bacteria</taxon>
        <taxon>Pseudomonadati</taxon>
        <taxon>Pseudomonadota</taxon>
        <taxon>Gammaproteobacteria</taxon>
        <taxon>Cellvibrionales</taxon>
        <taxon>Halieaceae</taxon>
        <taxon>Congregibacter</taxon>
    </lineage>
</organism>
<gene>
    <name evidence="4" type="ORF">KT71_13754</name>
</gene>
<dbReference type="GO" id="GO:0046872">
    <property type="term" value="F:metal ion binding"/>
    <property type="evidence" value="ECO:0007669"/>
    <property type="project" value="UniProtKB-KW"/>
</dbReference>
<keyword evidence="1" id="KW-0479">Metal-binding</keyword>
<proteinExistence type="predicted"/>
<dbReference type="RefSeq" id="WP_008295187.1">
    <property type="nucleotide sequence ID" value="NZ_CM002299.1"/>
</dbReference>
<name>A4AE88_9GAMM</name>
<dbReference type="HOGENOM" id="CLU_134973_2_1_6"/>
<dbReference type="InterPro" id="IPR006121">
    <property type="entry name" value="HMA_dom"/>
</dbReference>
<reference evidence="4 5" key="1">
    <citation type="journal article" date="2007" name="Proc. Natl. Acad. Sci. U.S.A.">
        <title>Characterization of a marine gammaproteobacterium capable of aerobic anoxygenic photosynthesis.</title>
        <authorList>
            <person name="Fuchs B.M."/>
            <person name="Spring S."/>
            <person name="Teeling H."/>
            <person name="Quast C."/>
            <person name="Wulf J."/>
            <person name="Schattenhofer M."/>
            <person name="Yan S."/>
            <person name="Ferriera S."/>
            <person name="Johnson J."/>
            <person name="Glockner F.O."/>
            <person name="Amann R."/>
        </authorList>
    </citation>
    <scope>NUCLEOTIDE SEQUENCE [LARGE SCALE GENOMIC DNA]</scope>
    <source>
        <strain evidence="4">KT71</strain>
    </source>
</reference>